<evidence type="ECO:0000313" key="1">
    <source>
        <dbReference type="EMBL" id="GAA0716347.1"/>
    </source>
</evidence>
<evidence type="ECO:0008006" key="3">
    <source>
        <dbReference type="Google" id="ProtNLM"/>
    </source>
</evidence>
<comment type="caution">
    <text evidence="1">The sequence shown here is derived from an EMBL/GenBank/DDBJ whole genome shotgun (WGS) entry which is preliminary data.</text>
</comment>
<evidence type="ECO:0000313" key="2">
    <source>
        <dbReference type="Proteomes" id="UP001501758"/>
    </source>
</evidence>
<dbReference type="Proteomes" id="UP001501758">
    <property type="component" value="Unassembled WGS sequence"/>
</dbReference>
<organism evidence="1 2">
    <name type="scientific">Aquimarina litoralis</name>
    <dbReference type="NCBI Taxonomy" id="584605"/>
    <lineage>
        <taxon>Bacteria</taxon>
        <taxon>Pseudomonadati</taxon>
        <taxon>Bacteroidota</taxon>
        <taxon>Flavobacteriia</taxon>
        <taxon>Flavobacteriales</taxon>
        <taxon>Flavobacteriaceae</taxon>
        <taxon>Aquimarina</taxon>
    </lineage>
</organism>
<sequence>MKIIYQLCILVLFSIQVGYGQFIHLHTHINNNDAQTRAKLSRLITILGIRNTTLTAVNSQLSRALVSHQTQLNLQYRRNPLFDKRNEFIASSLGTSLLNLGTSEIANSSLPYMTKEKREYMKEANMDLALLLALQYVSTSKIKSSKRQEIYRLRSKLLREFSKNGRDARQSLFLSAAGISVLNYEEFLELYKYLKLIQITM</sequence>
<accession>A0ABP3TRH8</accession>
<protein>
    <recommendedName>
        <fullName evidence="3">DUF4142 domain-containing protein</fullName>
    </recommendedName>
</protein>
<name>A0ABP3TRH8_9FLAO</name>
<proteinExistence type="predicted"/>
<keyword evidence="2" id="KW-1185">Reference proteome</keyword>
<gene>
    <name evidence="1" type="ORF">GCM10009430_11970</name>
</gene>
<reference evidence="2" key="1">
    <citation type="journal article" date="2019" name="Int. J. Syst. Evol. Microbiol.">
        <title>The Global Catalogue of Microorganisms (GCM) 10K type strain sequencing project: providing services to taxonomists for standard genome sequencing and annotation.</title>
        <authorList>
            <consortium name="The Broad Institute Genomics Platform"/>
            <consortium name="The Broad Institute Genome Sequencing Center for Infectious Disease"/>
            <person name="Wu L."/>
            <person name="Ma J."/>
        </authorList>
    </citation>
    <scope>NUCLEOTIDE SEQUENCE [LARGE SCALE GENOMIC DNA]</scope>
    <source>
        <strain evidence="2">JCM 15974</strain>
    </source>
</reference>
<dbReference type="EMBL" id="BAAAGE010000001">
    <property type="protein sequence ID" value="GAA0716347.1"/>
    <property type="molecule type" value="Genomic_DNA"/>
</dbReference>
<dbReference type="RefSeq" id="WP_343911451.1">
    <property type="nucleotide sequence ID" value="NZ_BAAAGE010000001.1"/>
</dbReference>